<dbReference type="Gene3D" id="4.10.240.10">
    <property type="entry name" value="Zn(2)-C6 fungal-type DNA-binding domain"/>
    <property type="match status" value="1"/>
</dbReference>
<dbReference type="Proteomes" id="UP000887226">
    <property type="component" value="Unassembled WGS sequence"/>
</dbReference>
<keyword evidence="12" id="KW-1185">Reference proteome</keyword>
<evidence type="ECO:0000256" key="3">
    <source>
        <dbReference type="ARBA" id="ARBA00022833"/>
    </source>
</evidence>
<feature type="transmembrane region" description="Helical" evidence="9">
    <location>
        <begin position="514"/>
        <end position="532"/>
    </location>
</feature>
<dbReference type="GO" id="GO:0005634">
    <property type="term" value="C:nucleus"/>
    <property type="evidence" value="ECO:0007669"/>
    <property type="project" value="UniProtKB-SubCell"/>
</dbReference>
<dbReference type="PANTHER" id="PTHR47782">
    <property type="entry name" value="ZN(II)2CYS6 TRANSCRIPTION FACTOR (EUROFUNG)-RELATED"/>
    <property type="match status" value="1"/>
</dbReference>
<evidence type="ECO:0000256" key="6">
    <source>
        <dbReference type="ARBA" id="ARBA00023163"/>
    </source>
</evidence>
<dbReference type="InterPro" id="IPR007219">
    <property type="entry name" value="XnlR_reg_dom"/>
</dbReference>
<evidence type="ECO:0000313" key="12">
    <source>
        <dbReference type="Proteomes" id="UP000887226"/>
    </source>
</evidence>
<comment type="subcellular location">
    <subcellularLocation>
        <location evidence="1">Nucleus</location>
    </subcellularLocation>
</comment>
<keyword evidence="7" id="KW-0539">Nucleus</keyword>
<dbReference type="SMART" id="SM00066">
    <property type="entry name" value="GAL4"/>
    <property type="match status" value="1"/>
</dbReference>
<dbReference type="GO" id="GO:0045944">
    <property type="term" value="P:positive regulation of transcription by RNA polymerase II"/>
    <property type="evidence" value="ECO:0007669"/>
    <property type="project" value="TreeGrafter"/>
</dbReference>
<dbReference type="GO" id="GO:0043565">
    <property type="term" value="F:sequence-specific DNA binding"/>
    <property type="evidence" value="ECO:0007669"/>
    <property type="project" value="TreeGrafter"/>
</dbReference>
<comment type="caution">
    <text evidence="11">The sequence shown here is derived from an EMBL/GenBank/DDBJ whole genome shotgun (WGS) entry which is preliminary data.</text>
</comment>
<dbReference type="AlphaFoldDB" id="A0A9P7Z608"/>
<dbReference type="PROSITE" id="PS50048">
    <property type="entry name" value="ZN2_CY6_FUNGAL_2"/>
    <property type="match status" value="1"/>
</dbReference>
<keyword evidence="2" id="KW-0479">Metal-binding</keyword>
<proteinExistence type="predicted"/>
<evidence type="ECO:0000259" key="10">
    <source>
        <dbReference type="PROSITE" id="PS50048"/>
    </source>
</evidence>
<dbReference type="InterPro" id="IPR036864">
    <property type="entry name" value="Zn2-C6_fun-type_DNA-bd_sf"/>
</dbReference>
<dbReference type="Pfam" id="PF00172">
    <property type="entry name" value="Zn_clus"/>
    <property type="match status" value="1"/>
</dbReference>
<gene>
    <name evidence="11" type="ORF">BJ878DRAFT_500122</name>
</gene>
<dbReference type="SUPFAM" id="SSF57701">
    <property type="entry name" value="Zn2/Cys6 DNA-binding domain"/>
    <property type="match status" value="1"/>
</dbReference>
<keyword evidence="9" id="KW-1133">Transmembrane helix</keyword>
<keyword evidence="9" id="KW-0812">Transmembrane</keyword>
<reference evidence="11" key="1">
    <citation type="journal article" date="2021" name="IMA Fungus">
        <title>Genomic characterization of three marine fungi, including Emericellopsis atlantica sp. nov. with signatures of a generalist lifestyle and marine biomass degradation.</title>
        <authorList>
            <person name="Hagestad O.C."/>
            <person name="Hou L."/>
            <person name="Andersen J.H."/>
            <person name="Hansen E.H."/>
            <person name="Altermark B."/>
            <person name="Li C."/>
            <person name="Kuhnert E."/>
            <person name="Cox R.J."/>
            <person name="Crous P.W."/>
            <person name="Spatafora J.W."/>
            <person name="Lail K."/>
            <person name="Amirebrahimi M."/>
            <person name="Lipzen A."/>
            <person name="Pangilinan J."/>
            <person name="Andreopoulos W."/>
            <person name="Hayes R.D."/>
            <person name="Ng V."/>
            <person name="Grigoriev I.V."/>
            <person name="Jackson S.A."/>
            <person name="Sutton T.D.S."/>
            <person name="Dobson A.D.W."/>
            <person name="Rama T."/>
        </authorList>
    </citation>
    <scope>NUCLEOTIDE SEQUENCE</scope>
    <source>
        <strain evidence="11">TRa3180A</strain>
    </source>
</reference>
<feature type="region of interest" description="Disordered" evidence="8">
    <location>
        <begin position="160"/>
        <end position="181"/>
    </location>
</feature>
<dbReference type="Pfam" id="PF04082">
    <property type="entry name" value="Fungal_trans"/>
    <property type="match status" value="1"/>
</dbReference>
<accession>A0A9P7Z608</accession>
<dbReference type="GO" id="GO:0008270">
    <property type="term" value="F:zinc ion binding"/>
    <property type="evidence" value="ECO:0007669"/>
    <property type="project" value="InterPro"/>
</dbReference>
<dbReference type="OrthoDB" id="189997at2759"/>
<evidence type="ECO:0000256" key="5">
    <source>
        <dbReference type="ARBA" id="ARBA00023125"/>
    </source>
</evidence>
<sequence>MPSPVDSTQPVQRRKRACQRCRHRKQRCNFETPCHNCSSAGLECTLVIQEPHQNYPIGYVCALENHAAMLENTLNKQFPGMAVDHLDAVKIRQCSSSSTMNPLQMLPSSSNSTSMTPPSLLPETERIQPWQQAPHAIMEPSRELMMDSHPSPPDFAALPAQMPSASPSRATGKKSEIVSTTPERIDEIPTAAAASFFRTYFQCVHPQYPFLSISDCDTWYTDWKMAPPGDPISGWPAFFVKMIFAIGSLIQSKSYNAPRYQHQDLKSQAQSEDSIIRNTRSSSLIRLQAMLASAMHALHSESTARIAHISGAIMRFATLHGFHQLIDLRDAESEVKIRTWSCAYVLDRAVSATLGVPVGLADIYISSNLYVNREQPLCHLAWLDDAPHSEDSDLVLSLGSFGHICKVRLLQSYIMHTMEAVPLEGGATPEWVESMRQQIEGWTSEIFLHSVANTEGYQSPDWLGLIGQLSKILLCRPSRHNIKTSVSDVALKASCEACTTFRALQKKRRIAQPWLVVITQFQAGVTILYIIWARAVAMPKEADLAIRDCTSVLAILADRWKNAEHYRDCFEVLARAIGPIPGFLDPGAKQELAVLTEKVTETGIHRHVTTMLWEMVLSVADEDMEI</sequence>
<dbReference type="CDD" id="cd00067">
    <property type="entry name" value="GAL4"/>
    <property type="match status" value="1"/>
</dbReference>
<feature type="compositionally biased region" description="Low complexity" evidence="8">
    <location>
        <begin position="103"/>
        <end position="121"/>
    </location>
</feature>
<evidence type="ECO:0000256" key="2">
    <source>
        <dbReference type="ARBA" id="ARBA00022723"/>
    </source>
</evidence>
<keyword evidence="5" id="KW-0238">DNA-binding</keyword>
<dbReference type="PROSITE" id="PS00463">
    <property type="entry name" value="ZN2_CY6_FUNGAL_1"/>
    <property type="match status" value="1"/>
</dbReference>
<feature type="region of interest" description="Disordered" evidence="8">
    <location>
        <begin position="99"/>
        <end position="121"/>
    </location>
</feature>
<dbReference type="InterPro" id="IPR001138">
    <property type="entry name" value="Zn2Cys6_DnaBD"/>
</dbReference>
<dbReference type="GO" id="GO:0006351">
    <property type="term" value="P:DNA-templated transcription"/>
    <property type="evidence" value="ECO:0007669"/>
    <property type="project" value="InterPro"/>
</dbReference>
<feature type="domain" description="Zn(2)-C6 fungal-type" evidence="10">
    <location>
        <begin position="17"/>
        <end position="46"/>
    </location>
</feature>
<keyword evidence="9" id="KW-0472">Membrane</keyword>
<evidence type="ECO:0000256" key="9">
    <source>
        <dbReference type="SAM" id="Phobius"/>
    </source>
</evidence>
<evidence type="ECO:0000256" key="8">
    <source>
        <dbReference type="SAM" id="MobiDB-lite"/>
    </source>
</evidence>
<name>A0A9P7Z608_9HELO</name>
<organism evidence="11 12">
    <name type="scientific">Calycina marina</name>
    <dbReference type="NCBI Taxonomy" id="1763456"/>
    <lineage>
        <taxon>Eukaryota</taxon>
        <taxon>Fungi</taxon>
        <taxon>Dikarya</taxon>
        <taxon>Ascomycota</taxon>
        <taxon>Pezizomycotina</taxon>
        <taxon>Leotiomycetes</taxon>
        <taxon>Helotiales</taxon>
        <taxon>Pezizellaceae</taxon>
        <taxon>Calycina</taxon>
    </lineage>
</organism>
<dbReference type="PANTHER" id="PTHR47782:SF12">
    <property type="entry name" value="ZN(II)2CYS6 TRANSCRIPTION FACTOR (EUROFUNG)"/>
    <property type="match status" value="1"/>
</dbReference>
<evidence type="ECO:0000313" key="11">
    <source>
        <dbReference type="EMBL" id="KAG9245762.1"/>
    </source>
</evidence>
<dbReference type="InterPro" id="IPR052202">
    <property type="entry name" value="Yeast_MetPath_Reg"/>
</dbReference>
<dbReference type="GO" id="GO:0000981">
    <property type="term" value="F:DNA-binding transcription factor activity, RNA polymerase II-specific"/>
    <property type="evidence" value="ECO:0007669"/>
    <property type="project" value="InterPro"/>
</dbReference>
<evidence type="ECO:0000256" key="1">
    <source>
        <dbReference type="ARBA" id="ARBA00004123"/>
    </source>
</evidence>
<evidence type="ECO:0000256" key="7">
    <source>
        <dbReference type="ARBA" id="ARBA00023242"/>
    </source>
</evidence>
<dbReference type="CDD" id="cd12148">
    <property type="entry name" value="fungal_TF_MHR"/>
    <property type="match status" value="1"/>
</dbReference>
<keyword evidence="6" id="KW-0804">Transcription</keyword>
<protein>
    <recommendedName>
        <fullName evidence="10">Zn(2)-C6 fungal-type domain-containing protein</fullName>
    </recommendedName>
</protein>
<dbReference type="EMBL" id="MU253832">
    <property type="protein sequence ID" value="KAG9245762.1"/>
    <property type="molecule type" value="Genomic_DNA"/>
</dbReference>
<evidence type="ECO:0000256" key="4">
    <source>
        <dbReference type="ARBA" id="ARBA00023015"/>
    </source>
</evidence>
<keyword evidence="4" id="KW-0805">Transcription regulation</keyword>
<keyword evidence="3" id="KW-0862">Zinc</keyword>